<dbReference type="Pfam" id="PF00857">
    <property type="entry name" value="Isochorismatase"/>
    <property type="match status" value="1"/>
</dbReference>
<dbReference type="Gene3D" id="3.40.50.850">
    <property type="entry name" value="Isochorismatase-like"/>
    <property type="match status" value="1"/>
</dbReference>
<dbReference type="SUPFAM" id="SSF52499">
    <property type="entry name" value="Isochorismatase-like hydrolases"/>
    <property type="match status" value="1"/>
</dbReference>
<dbReference type="EMBL" id="ANPE02000202">
    <property type="protein sequence ID" value="EMY33086.1"/>
    <property type="molecule type" value="Genomic_DNA"/>
</dbReference>
<dbReference type="InterPro" id="IPR050272">
    <property type="entry name" value="Isochorismatase-like_hydrls"/>
</dbReference>
<name>N1URN5_9MICC</name>
<dbReference type="InterPro" id="IPR036380">
    <property type="entry name" value="Isochorismatase-like_sf"/>
</dbReference>
<sequence>MTAPRRALIIVDVQQEYFDGILQIQYPPREKSLANILRAIDVAEQQGIPVVVVQHQYPEGAPVFAVGSESWKLHPEIEGRITPSWKRVTKDKASVFAGTDVAQWLAEQQVDTITIVGYMTNNCDIGTAAAAEELGLAAEILSDASGSPHLANEAGKVPAEDLHETLLVLLQSNFAAVATTEAWATAVETGEALPKSDLGTSAIQGRAAFEGTATLANA</sequence>
<dbReference type="AlphaFoldDB" id="N1URN5"/>
<evidence type="ECO:0000313" key="3">
    <source>
        <dbReference type="EMBL" id="EMY33086.1"/>
    </source>
</evidence>
<feature type="domain" description="Isochorismatase-like" evidence="2">
    <location>
        <begin position="7"/>
        <end position="181"/>
    </location>
</feature>
<comment type="caution">
    <text evidence="3">The sequence shown here is derived from an EMBL/GenBank/DDBJ whole genome shotgun (WGS) entry which is preliminary data.</text>
</comment>
<dbReference type="RefSeq" id="WP_005271907.1">
    <property type="nucleotide sequence ID" value="NZ_ANPE02000202.1"/>
</dbReference>
<dbReference type="GO" id="GO:0016787">
    <property type="term" value="F:hydrolase activity"/>
    <property type="evidence" value="ECO:0007669"/>
    <property type="project" value="UniProtKB-KW"/>
</dbReference>
<keyword evidence="4" id="KW-1185">Reference proteome</keyword>
<keyword evidence="1" id="KW-0378">Hydrolase</keyword>
<dbReference type="OrthoDB" id="9794942at2"/>
<evidence type="ECO:0000313" key="4">
    <source>
        <dbReference type="Proteomes" id="UP000010729"/>
    </source>
</evidence>
<evidence type="ECO:0000256" key="1">
    <source>
        <dbReference type="ARBA" id="ARBA00022801"/>
    </source>
</evidence>
<evidence type="ECO:0000259" key="2">
    <source>
        <dbReference type="Pfam" id="PF00857"/>
    </source>
</evidence>
<protein>
    <submittedName>
        <fullName evidence="3">Putative isochorismatase family protein</fullName>
    </submittedName>
</protein>
<dbReference type="InterPro" id="IPR000868">
    <property type="entry name" value="Isochorismatase-like_dom"/>
</dbReference>
<dbReference type="PANTHER" id="PTHR43540:SF6">
    <property type="entry name" value="ISOCHORISMATASE-LIKE DOMAIN-CONTAINING PROTEIN"/>
    <property type="match status" value="1"/>
</dbReference>
<accession>N1URN5</accession>
<dbReference type="PANTHER" id="PTHR43540">
    <property type="entry name" value="PEROXYUREIDOACRYLATE/UREIDOACRYLATE AMIDOHYDROLASE-RELATED"/>
    <property type="match status" value="1"/>
</dbReference>
<reference evidence="3 4" key="1">
    <citation type="journal article" date="2013" name="Genome Announc.">
        <title>Draft Genome Sequence of Arthrobacter crystallopoietes Strain BAB-32, Revealing Genes for Bioremediation.</title>
        <authorList>
            <person name="Joshi M.N."/>
            <person name="Pandit A.S."/>
            <person name="Sharma A."/>
            <person name="Pandya R.V."/>
            <person name="Desai S.M."/>
            <person name="Saxena A.K."/>
            <person name="Bagatharia S.B."/>
        </authorList>
    </citation>
    <scope>NUCLEOTIDE SEQUENCE [LARGE SCALE GENOMIC DNA]</scope>
    <source>
        <strain evidence="3 4">BAB-32</strain>
    </source>
</reference>
<proteinExistence type="predicted"/>
<organism evidence="3 4">
    <name type="scientific">Arthrobacter crystallopoietes BAB-32</name>
    <dbReference type="NCBI Taxonomy" id="1246476"/>
    <lineage>
        <taxon>Bacteria</taxon>
        <taxon>Bacillati</taxon>
        <taxon>Actinomycetota</taxon>
        <taxon>Actinomycetes</taxon>
        <taxon>Micrococcales</taxon>
        <taxon>Micrococcaceae</taxon>
        <taxon>Crystallibacter</taxon>
    </lineage>
</organism>
<gene>
    <name evidence="3" type="ORF">D477_016750</name>
</gene>
<dbReference type="Proteomes" id="UP000010729">
    <property type="component" value="Unassembled WGS sequence"/>
</dbReference>